<feature type="domain" description="SPW repeat-containing integral membrane" evidence="2">
    <location>
        <begin position="6"/>
        <end position="106"/>
    </location>
</feature>
<protein>
    <submittedName>
        <fullName evidence="3">SPW repeat protein</fullName>
    </submittedName>
</protein>
<dbReference type="InterPro" id="IPR005530">
    <property type="entry name" value="SPW"/>
</dbReference>
<feature type="transmembrane region" description="Helical" evidence="1">
    <location>
        <begin position="66"/>
        <end position="87"/>
    </location>
</feature>
<reference evidence="3" key="1">
    <citation type="submission" date="2021-04" db="EMBL/GenBank/DDBJ databases">
        <title>Pseudaminobacter soli sp. nov., isolated from paddy soil contaminated by heavy metals.</title>
        <authorList>
            <person name="Zhang K."/>
        </authorList>
    </citation>
    <scope>NUCLEOTIDE SEQUENCE</scope>
    <source>
        <strain evidence="3">19-2017</strain>
    </source>
</reference>
<name>A0A942DVT8_9HYPH</name>
<dbReference type="AlphaFoldDB" id="A0A942DVT8"/>
<keyword evidence="4" id="KW-1185">Reference proteome</keyword>
<organism evidence="3 4">
    <name type="scientific">Pseudaminobacter soli</name>
    <name type="common">ex Zhang et al. 2022</name>
    <dbReference type="NCBI Taxonomy" id="2831468"/>
    <lineage>
        <taxon>Bacteria</taxon>
        <taxon>Pseudomonadati</taxon>
        <taxon>Pseudomonadota</taxon>
        <taxon>Alphaproteobacteria</taxon>
        <taxon>Hyphomicrobiales</taxon>
        <taxon>Phyllobacteriaceae</taxon>
        <taxon>Pseudaminobacter</taxon>
    </lineage>
</organism>
<sequence length="119" mass="12671">MNGQRWQDRLLPLIGLYVFLSPVIIPHFYAASVAAGAVAWSHYLVGAAIGLLGIAALSSNQLWEEWVTLVLGAWLIVSPWLLGFAGMRALTCNAVLTGAIVVILSASVLLASSRSVRPT</sequence>
<evidence type="ECO:0000259" key="2">
    <source>
        <dbReference type="Pfam" id="PF03779"/>
    </source>
</evidence>
<dbReference type="Pfam" id="PF03779">
    <property type="entry name" value="SPW"/>
    <property type="match status" value="1"/>
</dbReference>
<evidence type="ECO:0000313" key="4">
    <source>
        <dbReference type="Proteomes" id="UP000680348"/>
    </source>
</evidence>
<feature type="transmembrane region" description="Helical" evidence="1">
    <location>
        <begin position="93"/>
        <end position="111"/>
    </location>
</feature>
<feature type="transmembrane region" description="Helical" evidence="1">
    <location>
        <begin position="12"/>
        <end position="31"/>
    </location>
</feature>
<dbReference type="RefSeq" id="WP_188252881.1">
    <property type="nucleotide sequence ID" value="NZ_JABVCF010000001.1"/>
</dbReference>
<dbReference type="Proteomes" id="UP000680348">
    <property type="component" value="Unassembled WGS sequence"/>
</dbReference>
<evidence type="ECO:0000313" key="3">
    <source>
        <dbReference type="EMBL" id="MBS3647332.1"/>
    </source>
</evidence>
<proteinExistence type="predicted"/>
<comment type="caution">
    <text evidence="3">The sequence shown here is derived from an EMBL/GenBank/DDBJ whole genome shotgun (WGS) entry which is preliminary data.</text>
</comment>
<evidence type="ECO:0000256" key="1">
    <source>
        <dbReference type="SAM" id="Phobius"/>
    </source>
</evidence>
<feature type="transmembrane region" description="Helical" evidence="1">
    <location>
        <begin position="37"/>
        <end position="57"/>
    </location>
</feature>
<gene>
    <name evidence="3" type="ORF">KEU06_01670</name>
</gene>
<keyword evidence="1" id="KW-0812">Transmembrane</keyword>
<dbReference type="EMBL" id="JAGWCR010000001">
    <property type="protein sequence ID" value="MBS3647332.1"/>
    <property type="molecule type" value="Genomic_DNA"/>
</dbReference>
<keyword evidence="1" id="KW-1133">Transmembrane helix</keyword>
<accession>A0A942DVT8</accession>
<keyword evidence="1" id="KW-0472">Membrane</keyword>